<accession>A0A0D8J834</accession>
<name>A0A0D8J834_9BACT</name>
<protein>
    <recommendedName>
        <fullName evidence="2">Putative zinc-finger domain-containing protein</fullName>
    </recommendedName>
</protein>
<dbReference type="EMBL" id="JRHC01000004">
    <property type="protein sequence ID" value="KJF42944.1"/>
    <property type="molecule type" value="Genomic_DNA"/>
</dbReference>
<keyword evidence="1" id="KW-0472">Membrane</keyword>
<dbReference type="Pfam" id="PF13490">
    <property type="entry name" value="zf-HC2"/>
    <property type="match status" value="1"/>
</dbReference>
<sequence>MKCKSVHNKLIFFLEKELPVSEMEQVQKHLDECSECARFTAEMKNTLQILDNDKVNDENPFFYTRVKERIAKQAEEQPAVRPVLVRILQPVAFSILLLLGVYGGFKLGQAPKANIAGSGFTEQEVIPYWNELEAEPIEAFLMK</sequence>
<proteinExistence type="predicted"/>
<dbReference type="Proteomes" id="UP000032544">
    <property type="component" value="Unassembled WGS sequence"/>
</dbReference>
<organism evidence="3 4">
    <name type="scientific">Draconibacterium sediminis</name>
    <dbReference type="NCBI Taxonomy" id="1544798"/>
    <lineage>
        <taxon>Bacteria</taxon>
        <taxon>Pseudomonadati</taxon>
        <taxon>Bacteroidota</taxon>
        <taxon>Bacteroidia</taxon>
        <taxon>Marinilabiliales</taxon>
        <taxon>Prolixibacteraceae</taxon>
        <taxon>Draconibacterium</taxon>
    </lineage>
</organism>
<dbReference type="InterPro" id="IPR027383">
    <property type="entry name" value="Znf_put"/>
</dbReference>
<evidence type="ECO:0000313" key="3">
    <source>
        <dbReference type="EMBL" id="KJF42944.1"/>
    </source>
</evidence>
<feature type="transmembrane region" description="Helical" evidence="1">
    <location>
        <begin position="87"/>
        <end position="105"/>
    </location>
</feature>
<dbReference type="STRING" id="1544798.LH29_16225"/>
<dbReference type="OrthoDB" id="1121441at2"/>
<comment type="caution">
    <text evidence="3">The sequence shown here is derived from an EMBL/GenBank/DDBJ whole genome shotgun (WGS) entry which is preliminary data.</text>
</comment>
<gene>
    <name evidence="3" type="ORF">LH29_16225</name>
</gene>
<keyword evidence="1" id="KW-1133">Transmembrane helix</keyword>
<feature type="domain" description="Putative zinc-finger" evidence="2">
    <location>
        <begin position="3"/>
        <end position="37"/>
    </location>
</feature>
<evidence type="ECO:0000313" key="4">
    <source>
        <dbReference type="Proteomes" id="UP000032544"/>
    </source>
</evidence>
<keyword evidence="1" id="KW-0812">Transmembrane</keyword>
<reference evidence="3 4" key="1">
    <citation type="submission" date="2014-09" db="EMBL/GenBank/DDBJ databases">
        <title>Draft Genome Sequence of Draconibacterium sp. JN14CK-3.</title>
        <authorList>
            <person name="Dong C."/>
            <person name="Lai Q."/>
            <person name="Shao Z."/>
        </authorList>
    </citation>
    <scope>NUCLEOTIDE SEQUENCE [LARGE SCALE GENOMIC DNA]</scope>
    <source>
        <strain evidence="3 4">JN14CK-3</strain>
    </source>
</reference>
<keyword evidence="4" id="KW-1185">Reference proteome</keyword>
<evidence type="ECO:0000256" key="1">
    <source>
        <dbReference type="SAM" id="Phobius"/>
    </source>
</evidence>
<dbReference type="RefSeq" id="WP_045031426.1">
    <property type="nucleotide sequence ID" value="NZ_JRHC01000004.1"/>
</dbReference>
<dbReference type="AlphaFoldDB" id="A0A0D8J834"/>
<evidence type="ECO:0000259" key="2">
    <source>
        <dbReference type="Pfam" id="PF13490"/>
    </source>
</evidence>